<dbReference type="EMBL" id="PKSG01000716">
    <property type="protein sequence ID" value="POR33253.1"/>
    <property type="molecule type" value="Genomic_DNA"/>
</dbReference>
<accession>A0A2S4KSR8</accession>
<reference evidence="2 3" key="1">
    <citation type="submission" date="2018-01" db="EMBL/GenBank/DDBJ databases">
        <title>Harnessing the power of phylogenomics to disentangle the directionality and signatures of interkingdom host jumping in the parasitic fungal genus Tolypocladium.</title>
        <authorList>
            <person name="Quandt C.A."/>
            <person name="Patterson W."/>
            <person name="Spatafora J.W."/>
        </authorList>
    </citation>
    <scope>NUCLEOTIDE SEQUENCE [LARGE SCALE GENOMIC DNA]</scope>
    <source>
        <strain evidence="2 3">NRBC 100945</strain>
    </source>
</reference>
<name>A0A2S4KSR8_9HYPO</name>
<evidence type="ECO:0000256" key="1">
    <source>
        <dbReference type="SAM" id="MobiDB-lite"/>
    </source>
</evidence>
<organism evidence="2 3">
    <name type="scientific">Tolypocladium paradoxum</name>
    <dbReference type="NCBI Taxonomy" id="94208"/>
    <lineage>
        <taxon>Eukaryota</taxon>
        <taxon>Fungi</taxon>
        <taxon>Dikarya</taxon>
        <taxon>Ascomycota</taxon>
        <taxon>Pezizomycotina</taxon>
        <taxon>Sordariomycetes</taxon>
        <taxon>Hypocreomycetidae</taxon>
        <taxon>Hypocreales</taxon>
        <taxon>Ophiocordycipitaceae</taxon>
        <taxon>Tolypocladium</taxon>
    </lineage>
</organism>
<keyword evidence="3" id="KW-1185">Reference proteome</keyword>
<proteinExistence type="predicted"/>
<dbReference type="AlphaFoldDB" id="A0A2S4KSR8"/>
<evidence type="ECO:0000313" key="3">
    <source>
        <dbReference type="Proteomes" id="UP000237481"/>
    </source>
</evidence>
<comment type="caution">
    <text evidence="2">The sequence shown here is derived from an EMBL/GenBank/DDBJ whole genome shotgun (WGS) entry which is preliminary data.</text>
</comment>
<gene>
    <name evidence="2" type="ORF">TPAR_06575</name>
</gene>
<evidence type="ECO:0000313" key="2">
    <source>
        <dbReference type="EMBL" id="POR33253.1"/>
    </source>
</evidence>
<feature type="region of interest" description="Disordered" evidence="1">
    <location>
        <begin position="1"/>
        <end position="34"/>
    </location>
</feature>
<sequence length="112" mass="12072">MSSPSHTRPSSSAPRCTPRQASAMGADPLASQMEVAEPITPAGSAGSASRKAKDEFEWRKSRLADPSFNIKKYPDPLAPRQGVDPKFYPKGVTLDMEKTWLAKIQALKDGAA</sequence>
<dbReference type="OrthoDB" id="5121433at2759"/>
<protein>
    <submittedName>
        <fullName evidence="2">Uncharacterized protein</fullName>
    </submittedName>
</protein>
<dbReference type="Proteomes" id="UP000237481">
    <property type="component" value="Unassembled WGS sequence"/>
</dbReference>
<feature type="compositionally biased region" description="Low complexity" evidence="1">
    <location>
        <begin position="1"/>
        <end position="14"/>
    </location>
</feature>